<protein>
    <submittedName>
        <fullName evidence="3">Protein stoned-A</fullName>
    </submittedName>
</protein>
<feature type="compositionally biased region" description="Basic and acidic residues" evidence="1">
    <location>
        <begin position="887"/>
        <end position="899"/>
    </location>
</feature>
<reference evidence="3" key="1">
    <citation type="submission" date="2025-08" db="UniProtKB">
        <authorList>
            <consortium name="RefSeq"/>
        </authorList>
    </citation>
    <scope>IDENTIFICATION</scope>
    <source>
        <tissue evidence="3">Whole organism</tissue>
    </source>
</reference>
<feature type="region of interest" description="Disordered" evidence="1">
    <location>
        <begin position="1"/>
        <end position="89"/>
    </location>
</feature>
<sequence>MLKIPKGLKKKKKGKKGKHKGDEDLFTPEELEEYKRQKALREQQEHQEAEAEEAGADEQAHAHAPEHSHAHATSSAASDNGAATAAAAEDEDRLQALLGGVDSILNKTQRDLERIKQTSFFQRKPTPSELESKRAQGAPGRPTAPTAAAVATASASKKGKKRWVGFEGDGDEDDSEDEHPHPPEASAAAAAAAFEPAPEQAAAHEEEEESEEEEDDGDDIFDTSYIDVITSGEVKLAYIPDSPTEQPDDGDDPFDTTYAAKVIGNDEDIKKRQKLEKVSLGIAVDVLTGKAAPPSKPPPLPENAVAKRAVPRRVKPVDLLKLGSFDEGSVPAPGEPTEGEAPAKADEPLSLLDDDELLAIPEDLPPVGTPIIPPASIVTAAPGPKEDHTQEQDKQEDKQIDLSEFDVIAEKPAVQLPVSNLALVAAALGGPPVPALEEEDDELEDEFAALAQESLQKQKEEEDEFAVDGDDPFDTSAAAVILGEPDEPVRETKPAADVDVLLAGPPASWSAFDDDEHPHPQLKPSRPPPPRPAAPHIAAHIAHEEADIDPFDTSFAQNILPGKTELKLIEKEILSDHNEARILSNSDSDFDFNPREGEEQKQQQQSQVSFFVTDPAGDIDHSPVVHRDLLGGSSSDLSQLGHEPIAADAAKTEEDEETALHDDPFDTSAVDTVAAPGRTELRYLEKEILGDTPTIVAEDDDFDPRAEESKTRAARPDVLPGVPKTVAFALPSPATDLLAGGEEAGAKFSKPLTPYYSDQAPTIATDVDPFDTTHVTNLAPGKTELKILESELVDGSSGAQPALSDDEFDPRGAQFRPAPADPNQDLFKVEDGENVGHRPLTPAVEEQVDVDPFDTSIASNIAPGKAELKVLENELITGDPQPSIKRTYTDPDFNPRDEPGQSCQDLLNEPADPHHSAKPLTPVLGEQTSLENAEDIDPFDTSIATDIGPGKTELRILESELIGQQ</sequence>
<feature type="compositionally biased region" description="Basic residues" evidence="1">
    <location>
        <begin position="1"/>
        <end position="19"/>
    </location>
</feature>
<evidence type="ECO:0000313" key="2">
    <source>
        <dbReference type="Proteomes" id="UP000504606"/>
    </source>
</evidence>
<feature type="compositionally biased region" description="Basic and acidic residues" evidence="1">
    <location>
        <begin position="58"/>
        <end position="69"/>
    </location>
</feature>
<feature type="region of interest" description="Disordered" evidence="1">
    <location>
        <begin position="321"/>
        <end position="398"/>
    </location>
</feature>
<dbReference type="AlphaFoldDB" id="A0A6J1TMG0"/>
<dbReference type="RefSeq" id="XP_026292016.1">
    <property type="nucleotide sequence ID" value="XM_026436231.2"/>
</dbReference>
<feature type="compositionally biased region" description="Basic and acidic residues" evidence="1">
    <location>
        <begin position="384"/>
        <end position="398"/>
    </location>
</feature>
<feature type="compositionally biased region" description="Low complexity" evidence="1">
    <location>
        <begin position="602"/>
        <end position="612"/>
    </location>
</feature>
<feature type="compositionally biased region" description="Basic and acidic residues" evidence="1">
    <location>
        <begin position="703"/>
        <end position="715"/>
    </location>
</feature>
<evidence type="ECO:0000256" key="1">
    <source>
        <dbReference type="SAM" id="MobiDB-lite"/>
    </source>
</evidence>
<feature type="compositionally biased region" description="Basic and acidic residues" evidence="1">
    <location>
        <begin position="618"/>
        <end position="629"/>
    </location>
</feature>
<feature type="region of interest" description="Disordered" evidence="1">
    <location>
        <begin position="873"/>
        <end position="950"/>
    </location>
</feature>
<feature type="compositionally biased region" description="Acidic residues" evidence="1">
    <location>
        <begin position="168"/>
        <end position="177"/>
    </location>
</feature>
<feature type="compositionally biased region" description="Basic and acidic residues" evidence="1">
    <location>
        <begin position="592"/>
        <end position="601"/>
    </location>
</feature>
<feature type="compositionally biased region" description="Basic and acidic residues" evidence="1">
    <location>
        <begin position="827"/>
        <end position="836"/>
    </location>
</feature>
<keyword evidence="2" id="KW-1185">Reference proteome</keyword>
<name>A0A6J1TMG0_FRAOC</name>
<feature type="compositionally biased region" description="Low complexity" evidence="1">
    <location>
        <begin position="71"/>
        <end position="87"/>
    </location>
</feature>
<accession>A0A6J1TMG0</accession>
<proteinExistence type="predicted"/>
<dbReference type="GeneID" id="113216483"/>
<evidence type="ECO:0000313" key="3">
    <source>
        <dbReference type="RefSeq" id="XP_026292016.1"/>
    </source>
</evidence>
<organism evidence="2 3">
    <name type="scientific">Frankliniella occidentalis</name>
    <name type="common">Western flower thrips</name>
    <name type="synonym">Euthrips occidentalis</name>
    <dbReference type="NCBI Taxonomy" id="133901"/>
    <lineage>
        <taxon>Eukaryota</taxon>
        <taxon>Metazoa</taxon>
        <taxon>Ecdysozoa</taxon>
        <taxon>Arthropoda</taxon>
        <taxon>Hexapoda</taxon>
        <taxon>Insecta</taxon>
        <taxon>Pterygota</taxon>
        <taxon>Neoptera</taxon>
        <taxon>Paraneoptera</taxon>
        <taxon>Thysanoptera</taxon>
        <taxon>Terebrantia</taxon>
        <taxon>Thripoidea</taxon>
        <taxon>Thripidae</taxon>
        <taxon>Frankliniella</taxon>
    </lineage>
</organism>
<dbReference type="OrthoDB" id="6363808at2759"/>
<gene>
    <name evidence="3" type="primary">LOC113216483</name>
</gene>
<feature type="region of interest" description="Disordered" evidence="1">
    <location>
        <begin position="694"/>
        <end position="718"/>
    </location>
</feature>
<feature type="region of interest" description="Disordered" evidence="1">
    <location>
        <begin position="577"/>
        <end position="670"/>
    </location>
</feature>
<feature type="compositionally biased region" description="Low complexity" evidence="1">
    <location>
        <begin position="184"/>
        <end position="201"/>
    </location>
</feature>
<feature type="region of interest" description="Disordered" evidence="1">
    <location>
        <begin position="792"/>
        <end position="861"/>
    </location>
</feature>
<feature type="region of interest" description="Disordered" evidence="1">
    <location>
        <begin position="112"/>
        <end position="225"/>
    </location>
</feature>
<feature type="compositionally biased region" description="Low complexity" evidence="1">
    <location>
        <begin position="331"/>
        <end position="340"/>
    </location>
</feature>
<dbReference type="KEGG" id="foc:113216483"/>
<feature type="compositionally biased region" description="Low complexity" evidence="1">
    <location>
        <begin position="630"/>
        <end position="649"/>
    </location>
</feature>
<dbReference type="Proteomes" id="UP000504606">
    <property type="component" value="Unplaced"/>
</dbReference>
<feature type="compositionally biased region" description="Low complexity" evidence="1">
    <location>
        <begin position="135"/>
        <end position="156"/>
    </location>
</feature>
<feature type="compositionally biased region" description="Pro residues" evidence="1">
    <location>
        <begin position="363"/>
        <end position="373"/>
    </location>
</feature>
<feature type="region of interest" description="Disordered" evidence="1">
    <location>
        <begin position="505"/>
        <end position="536"/>
    </location>
</feature>
<feature type="compositionally biased region" description="Acidic residues" evidence="1">
    <location>
        <begin position="205"/>
        <end position="221"/>
    </location>
</feature>
<feature type="compositionally biased region" description="Basic and acidic residues" evidence="1">
    <location>
        <begin position="33"/>
        <end position="49"/>
    </location>
</feature>